<feature type="domain" description="Helicase C-terminal" evidence="7">
    <location>
        <begin position="375"/>
        <end position="557"/>
    </location>
</feature>
<dbReference type="SMART" id="SM00490">
    <property type="entry name" value="HELICc"/>
    <property type="match status" value="1"/>
</dbReference>
<evidence type="ECO:0000313" key="8">
    <source>
        <dbReference type="EMBL" id="GMR48702.1"/>
    </source>
</evidence>
<feature type="domain" description="Helicase ATP-binding" evidence="6">
    <location>
        <begin position="89"/>
        <end position="255"/>
    </location>
</feature>
<dbReference type="SMART" id="SM00487">
    <property type="entry name" value="DEXDc"/>
    <property type="match status" value="1"/>
</dbReference>
<dbReference type="Gene3D" id="3.40.50.10810">
    <property type="entry name" value="Tandem AAA-ATPase domain"/>
    <property type="match status" value="1"/>
</dbReference>
<dbReference type="Pfam" id="PF00176">
    <property type="entry name" value="SNF2-rel_dom"/>
    <property type="match status" value="1"/>
</dbReference>
<dbReference type="InterPro" id="IPR038718">
    <property type="entry name" value="SNF2-like_sf"/>
</dbReference>
<dbReference type="InterPro" id="IPR014001">
    <property type="entry name" value="Helicase_ATP-bd"/>
</dbReference>
<dbReference type="PANTHER" id="PTHR47157">
    <property type="entry name" value="CHROMODOMAIN-HELICASE-DNA-BINDING PROTEIN 1-LIKE"/>
    <property type="match status" value="1"/>
</dbReference>
<dbReference type="CDD" id="cd17919">
    <property type="entry name" value="DEXHc_Snf"/>
    <property type="match status" value="1"/>
</dbReference>
<dbReference type="PROSITE" id="PS51192">
    <property type="entry name" value="HELICASE_ATP_BIND_1"/>
    <property type="match status" value="1"/>
</dbReference>
<name>A0AAN5I1Q8_9BILA</name>
<dbReference type="GO" id="GO:0006281">
    <property type="term" value="P:DNA repair"/>
    <property type="evidence" value="ECO:0007669"/>
    <property type="project" value="InterPro"/>
</dbReference>
<comment type="caution">
    <text evidence="8">The sequence shown here is derived from an EMBL/GenBank/DDBJ whole genome shotgun (WGS) entry which is preliminary data.</text>
</comment>
<dbReference type="SUPFAM" id="SSF52540">
    <property type="entry name" value="P-loop containing nucleoside triphosphate hydrolases"/>
    <property type="match status" value="2"/>
</dbReference>
<proteinExistence type="predicted"/>
<dbReference type="GO" id="GO:0016787">
    <property type="term" value="F:hydrolase activity"/>
    <property type="evidence" value="ECO:0007669"/>
    <property type="project" value="UniProtKB-KW"/>
</dbReference>
<dbReference type="PANTHER" id="PTHR47157:SF1">
    <property type="entry name" value="CHROMODOMAIN-HELICASE-DNA-BINDING PROTEIN 1-LIKE"/>
    <property type="match status" value="1"/>
</dbReference>
<dbReference type="Proteomes" id="UP001328107">
    <property type="component" value="Unassembled WGS sequence"/>
</dbReference>
<evidence type="ECO:0000256" key="1">
    <source>
        <dbReference type="ARBA" id="ARBA00022741"/>
    </source>
</evidence>
<dbReference type="InterPro" id="IPR049730">
    <property type="entry name" value="SNF2/RAD54-like_C"/>
</dbReference>
<dbReference type="GO" id="GO:0006338">
    <property type="term" value="P:chromatin remodeling"/>
    <property type="evidence" value="ECO:0007669"/>
    <property type="project" value="InterPro"/>
</dbReference>
<dbReference type="InterPro" id="IPR000330">
    <property type="entry name" value="SNF2_N"/>
</dbReference>
<evidence type="ECO:0000259" key="7">
    <source>
        <dbReference type="PROSITE" id="PS51194"/>
    </source>
</evidence>
<dbReference type="CDD" id="cd18793">
    <property type="entry name" value="SF2_C_SNF"/>
    <property type="match status" value="1"/>
</dbReference>
<keyword evidence="9" id="KW-1185">Reference proteome</keyword>
<evidence type="ECO:0000259" key="5">
    <source>
        <dbReference type="PROSITE" id="PS50954"/>
    </source>
</evidence>
<dbReference type="GO" id="GO:0003678">
    <property type="term" value="F:DNA helicase activity"/>
    <property type="evidence" value="ECO:0007669"/>
    <property type="project" value="InterPro"/>
</dbReference>
<dbReference type="AlphaFoldDB" id="A0AAN5I1Q8"/>
<accession>A0AAN5I1Q8</accession>
<gene>
    <name evidence="8" type="ORF">PMAYCL1PPCAC_18897</name>
</gene>
<reference evidence="9" key="1">
    <citation type="submission" date="2022-10" db="EMBL/GenBank/DDBJ databases">
        <title>Genome assembly of Pristionchus species.</title>
        <authorList>
            <person name="Yoshida K."/>
            <person name="Sommer R.J."/>
        </authorList>
    </citation>
    <scope>NUCLEOTIDE SEQUENCE [LARGE SCALE GENOMIC DNA]</scope>
    <source>
        <strain evidence="9">RS5460</strain>
    </source>
</reference>
<keyword evidence="2" id="KW-0378">Hydrolase</keyword>
<dbReference type="InterPro" id="IPR003887">
    <property type="entry name" value="LEM_dom"/>
</dbReference>
<feature type="domain" description="LEM" evidence="5">
    <location>
        <begin position="1"/>
        <end position="45"/>
    </location>
</feature>
<evidence type="ECO:0000256" key="4">
    <source>
        <dbReference type="SAM" id="MobiDB-lite"/>
    </source>
</evidence>
<sequence>MERPETLTNAELKAELATYGVHIVTLYPKKRPEYEEQLRTLRISGPAEPVERNPDAARVTCDLEDIVREMKKKKVALRPHQTEALQTFWDWHEKGRGGILGDEMGLGKTCTTIVHLMRLRKLGYGPFLVFSPLSVVDHWMKEIERFSCGLLQPQHLGSQLLQNGAYLASFSKNSVVIVAHWHAEQYIKRTAGKGSLKGSAFGMVVVDEAHRCKNSKGRLHDLCSKMPTRFLLLTGTPIQNTLNELYSLLSIVDRKRFPIHKEEVWAEEHLKKPDEVKEILSEYFLRRTKELVCKDLPPLNQVIFYHGLTEIQTKLYLDVLHVDHESISKLRYNSLIGQQMQLRKISAHPWLLNGVEPEPFEENEELVKVSEKLTVIDRLLKYLLDNGHSVLVFSQFVIFLDIIEDFLNLRGLEFSRIDGSVNLEVRTEQVASFNSSTRGNGPRIFLISTRAGGLGLNLTNADTVLFADSDFNPQVDLQALARSHRIGQTKPVRVIRLVTRYTVEQYLQSKARGKLHLTGKIIGAADEHLSAIASAIEYAEEQAANLQGQQRKKIDLTDDAIEKIVGKTDRKGLWVPIDEDEEKKMEDDQLEVIEHVDDNDKKDIDPNDYKNYLGKNFRVETRDRDELDLKIRCSKYSGTRQNGTVVETELEKDRELRLEKLKELEAKRKLKRKSKNSQEEENNLPKKARSEEEDEDEKDEEKKEEKDGDDGGAAKEEDD</sequence>
<dbReference type="EMBL" id="BTRK01000004">
    <property type="protein sequence ID" value="GMR48702.1"/>
    <property type="molecule type" value="Genomic_DNA"/>
</dbReference>
<dbReference type="PROSITE" id="PS50954">
    <property type="entry name" value="LEM"/>
    <property type="match status" value="1"/>
</dbReference>
<keyword evidence="1" id="KW-0547">Nucleotide-binding</keyword>
<organism evidence="8 9">
    <name type="scientific">Pristionchus mayeri</name>
    <dbReference type="NCBI Taxonomy" id="1317129"/>
    <lineage>
        <taxon>Eukaryota</taxon>
        <taxon>Metazoa</taxon>
        <taxon>Ecdysozoa</taxon>
        <taxon>Nematoda</taxon>
        <taxon>Chromadorea</taxon>
        <taxon>Rhabditida</taxon>
        <taxon>Rhabditina</taxon>
        <taxon>Diplogasteromorpha</taxon>
        <taxon>Diplogasteroidea</taxon>
        <taxon>Neodiplogasteridae</taxon>
        <taxon>Pristionchus</taxon>
    </lineage>
</organism>
<dbReference type="InterPro" id="IPR031053">
    <property type="entry name" value="ALC1"/>
</dbReference>
<dbReference type="InterPro" id="IPR027417">
    <property type="entry name" value="P-loop_NTPase"/>
</dbReference>
<evidence type="ECO:0000259" key="6">
    <source>
        <dbReference type="PROSITE" id="PS51192"/>
    </source>
</evidence>
<evidence type="ECO:0008006" key="10">
    <source>
        <dbReference type="Google" id="ProtNLM"/>
    </source>
</evidence>
<protein>
    <recommendedName>
        <fullName evidence="10">Helicase</fullName>
    </recommendedName>
</protein>
<dbReference type="Pfam" id="PF00271">
    <property type="entry name" value="Helicase_C"/>
    <property type="match status" value="1"/>
</dbReference>
<dbReference type="InterPro" id="IPR001650">
    <property type="entry name" value="Helicase_C-like"/>
</dbReference>
<keyword evidence="3" id="KW-0067">ATP-binding</keyword>
<dbReference type="PROSITE" id="PS51194">
    <property type="entry name" value="HELICASE_CTER"/>
    <property type="match status" value="1"/>
</dbReference>
<evidence type="ECO:0000256" key="2">
    <source>
        <dbReference type="ARBA" id="ARBA00022801"/>
    </source>
</evidence>
<dbReference type="GO" id="GO:0005524">
    <property type="term" value="F:ATP binding"/>
    <property type="evidence" value="ECO:0007669"/>
    <property type="project" value="UniProtKB-KW"/>
</dbReference>
<evidence type="ECO:0000313" key="9">
    <source>
        <dbReference type="Proteomes" id="UP001328107"/>
    </source>
</evidence>
<feature type="region of interest" description="Disordered" evidence="4">
    <location>
        <begin position="667"/>
        <end position="719"/>
    </location>
</feature>
<evidence type="ECO:0000256" key="3">
    <source>
        <dbReference type="ARBA" id="ARBA00022840"/>
    </source>
</evidence>
<dbReference type="Gene3D" id="3.40.50.300">
    <property type="entry name" value="P-loop containing nucleotide triphosphate hydrolases"/>
    <property type="match status" value="1"/>
</dbReference>